<comment type="caution">
    <text evidence="2">The sequence shown here is derived from an EMBL/GenBank/DDBJ whole genome shotgun (WGS) entry which is preliminary data.</text>
</comment>
<name>A0A9W6GQ00_9FUSO</name>
<dbReference type="GO" id="GO:0008168">
    <property type="term" value="F:methyltransferase activity"/>
    <property type="evidence" value="ECO:0007669"/>
    <property type="project" value="UniProtKB-KW"/>
</dbReference>
<evidence type="ECO:0000259" key="1">
    <source>
        <dbReference type="Pfam" id="PF01208"/>
    </source>
</evidence>
<dbReference type="GO" id="GO:0006779">
    <property type="term" value="P:porphyrin-containing compound biosynthetic process"/>
    <property type="evidence" value="ECO:0007669"/>
    <property type="project" value="InterPro"/>
</dbReference>
<dbReference type="PANTHER" id="PTHR47099">
    <property type="entry name" value="METHYLCOBAMIDE:COM METHYLTRANSFERASE MTBA"/>
    <property type="match status" value="1"/>
</dbReference>
<dbReference type="InterPro" id="IPR038071">
    <property type="entry name" value="UROD/MetE-like_sf"/>
</dbReference>
<keyword evidence="2" id="KW-0808">Transferase</keyword>
<dbReference type="Pfam" id="PF01208">
    <property type="entry name" value="URO-D"/>
    <property type="match status" value="1"/>
</dbReference>
<dbReference type="EMBL" id="BSDY01000032">
    <property type="protein sequence ID" value="GLI58049.1"/>
    <property type="molecule type" value="Genomic_DNA"/>
</dbReference>
<keyword evidence="2" id="KW-0489">Methyltransferase</keyword>
<dbReference type="Gene3D" id="3.20.20.210">
    <property type="match status" value="1"/>
</dbReference>
<organism evidence="2 3">
    <name type="scientific">Propionigenium maris DSM 9537</name>
    <dbReference type="NCBI Taxonomy" id="1123000"/>
    <lineage>
        <taxon>Bacteria</taxon>
        <taxon>Fusobacteriati</taxon>
        <taxon>Fusobacteriota</taxon>
        <taxon>Fusobacteriia</taxon>
        <taxon>Fusobacteriales</taxon>
        <taxon>Fusobacteriaceae</taxon>
        <taxon>Propionigenium</taxon>
    </lineage>
</organism>
<reference evidence="2" key="1">
    <citation type="submission" date="2022-12" db="EMBL/GenBank/DDBJ databases">
        <title>Reference genome sequencing for broad-spectrum identification of bacterial and archaeal isolates by mass spectrometry.</title>
        <authorList>
            <person name="Sekiguchi Y."/>
            <person name="Tourlousse D.M."/>
        </authorList>
    </citation>
    <scope>NUCLEOTIDE SEQUENCE</scope>
    <source>
        <strain evidence="2">10succ1</strain>
    </source>
</reference>
<dbReference type="NCBIfam" id="NF004889">
    <property type="entry name" value="PRK06252.1"/>
    <property type="match status" value="1"/>
</dbReference>
<feature type="domain" description="Uroporphyrinogen decarboxylase (URO-D)" evidence="1">
    <location>
        <begin position="2"/>
        <end position="326"/>
    </location>
</feature>
<protein>
    <submittedName>
        <fullName evidence="2">Methylcobamide--CoM methyltransferase</fullName>
    </submittedName>
</protein>
<dbReference type="PANTHER" id="PTHR47099:SF1">
    <property type="entry name" value="METHYLCOBAMIDE:COM METHYLTRANSFERASE MTBA"/>
    <property type="match status" value="1"/>
</dbReference>
<evidence type="ECO:0000313" key="3">
    <source>
        <dbReference type="Proteomes" id="UP001144471"/>
    </source>
</evidence>
<dbReference type="InterPro" id="IPR052024">
    <property type="entry name" value="Methanogen_methyltrans"/>
</dbReference>
<dbReference type="GO" id="GO:0032259">
    <property type="term" value="P:methylation"/>
    <property type="evidence" value="ECO:0007669"/>
    <property type="project" value="UniProtKB-KW"/>
</dbReference>
<dbReference type="RefSeq" id="WP_281837722.1">
    <property type="nucleotide sequence ID" value="NZ_BSDY01000032.1"/>
</dbReference>
<sequence length="333" mass="36655">MTEKQRLIDILNGMPVDRPPVICPGGMMNAAVTEVVEEIKDNHNSDVDAMVEAAIKVHEITGFENYGVPFCMTIESEPFDVEVDLGGKLVEPRITRYNEDILNHLDEIEVGHSERAHTVLEAIERLKNDEVPVIGNITGPMSVVTSIIEPIDYYKMMRKDRERAMKFLEVVTDYLIKFAMEMIDRGADLIAMSDPSATGEILGRKNFEEFMIPLYKRISEAVHSKGKKIIIHICGKSRAILESLNESGADSLSFDSVVGIQQAREVLDAPIMGNVSTQLLDQGVEDTIKIHTEGVIKNGTSIVSPACGLAMSTPVKNLKAMTDAVKGVNNGKS</sequence>
<evidence type="ECO:0000313" key="2">
    <source>
        <dbReference type="EMBL" id="GLI58049.1"/>
    </source>
</evidence>
<dbReference type="GO" id="GO:0004853">
    <property type="term" value="F:uroporphyrinogen decarboxylase activity"/>
    <property type="evidence" value="ECO:0007669"/>
    <property type="project" value="InterPro"/>
</dbReference>
<proteinExistence type="predicted"/>
<gene>
    <name evidence="2" type="primary">mtbA</name>
    <name evidence="2" type="ORF">PM10SUCC1_35630</name>
</gene>
<accession>A0A9W6GQ00</accession>
<dbReference type="Proteomes" id="UP001144471">
    <property type="component" value="Unassembled WGS sequence"/>
</dbReference>
<keyword evidence="3" id="KW-1185">Reference proteome</keyword>
<dbReference type="InterPro" id="IPR000257">
    <property type="entry name" value="Uroporphyrinogen_deCOase"/>
</dbReference>
<dbReference type="AlphaFoldDB" id="A0A9W6GQ00"/>
<dbReference type="SUPFAM" id="SSF51726">
    <property type="entry name" value="UROD/MetE-like"/>
    <property type="match status" value="1"/>
</dbReference>